<evidence type="ECO:0000259" key="1">
    <source>
        <dbReference type="PROSITE" id="PS51819"/>
    </source>
</evidence>
<dbReference type="InterPro" id="IPR004360">
    <property type="entry name" value="Glyas_Fos-R_dOase_dom"/>
</dbReference>
<dbReference type="Gene3D" id="3.10.180.10">
    <property type="entry name" value="2,3-Dihydroxybiphenyl 1,2-Dioxygenase, domain 1"/>
    <property type="match status" value="1"/>
</dbReference>
<evidence type="ECO:0000313" key="3">
    <source>
        <dbReference type="Proteomes" id="UP000281112"/>
    </source>
</evidence>
<dbReference type="EMBL" id="RJVQ01000001">
    <property type="protein sequence ID" value="RQW64717.1"/>
    <property type="molecule type" value="Genomic_DNA"/>
</dbReference>
<dbReference type="OrthoDB" id="9806945at2"/>
<sequence length="126" mass="14111">MFTIDAVVLYVKDLDKTEQFYSALFSTTGSRFSPTFLSFELSQHLSVHFKLASAVLPESEVTGGGGELVLATAGESELNNLFNEWIKWGVSVVQEPSYLPFGYTFVVADPDNHRIRVWCKSMHKSL</sequence>
<dbReference type="Proteomes" id="UP000281112">
    <property type="component" value="Unassembled WGS sequence"/>
</dbReference>
<dbReference type="InterPro" id="IPR029068">
    <property type="entry name" value="Glyas_Bleomycin-R_OHBP_Dase"/>
</dbReference>
<dbReference type="RefSeq" id="WP_124935367.1">
    <property type="nucleotide sequence ID" value="NZ_RJVQ01000001.1"/>
</dbReference>
<protein>
    <submittedName>
        <fullName evidence="2">Glyoxalase</fullName>
    </submittedName>
</protein>
<dbReference type="AlphaFoldDB" id="A0A3N9TKB6"/>
<dbReference type="Pfam" id="PF00903">
    <property type="entry name" value="Glyoxalase"/>
    <property type="match status" value="1"/>
</dbReference>
<name>A0A3N9TKB6_9VIBR</name>
<proteinExistence type="predicted"/>
<organism evidence="2 3">
    <name type="scientific">Vibrio viridaestus</name>
    <dbReference type="NCBI Taxonomy" id="2487322"/>
    <lineage>
        <taxon>Bacteria</taxon>
        <taxon>Pseudomonadati</taxon>
        <taxon>Pseudomonadota</taxon>
        <taxon>Gammaproteobacteria</taxon>
        <taxon>Vibrionales</taxon>
        <taxon>Vibrionaceae</taxon>
        <taxon>Vibrio</taxon>
    </lineage>
</organism>
<keyword evidence="3" id="KW-1185">Reference proteome</keyword>
<reference evidence="2 3" key="1">
    <citation type="submission" date="2018-11" db="EMBL/GenBank/DDBJ databases">
        <title>Vibrio LJC006 sp. nov., isolated from seawater during the bloom of the enteromorpha.</title>
        <authorList>
            <person name="Liang J."/>
        </authorList>
    </citation>
    <scope>NUCLEOTIDE SEQUENCE [LARGE SCALE GENOMIC DNA]</scope>
    <source>
        <strain evidence="2 3">LJC006</strain>
    </source>
</reference>
<dbReference type="PROSITE" id="PS51819">
    <property type="entry name" value="VOC"/>
    <property type="match status" value="1"/>
</dbReference>
<evidence type="ECO:0000313" key="2">
    <source>
        <dbReference type="EMBL" id="RQW64717.1"/>
    </source>
</evidence>
<comment type="caution">
    <text evidence="2">The sequence shown here is derived from an EMBL/GenBank/DDBJ whole genome shotgun (WGS) entry which is preliminary data.</text>
</comment>
<dbReference type="SUPFAM" id="SSF54593">
    <property type="entry name" value="Glyoxalase/Bleomycin resistance protein/Dihydroxybiphenyl dioxygenase"/>
    <property type="match status" value="1"/>
</dbReference>
<dbReference type="InterPro" id="IPR037523">
    <property type="entry name" value="VOC_core"/>
</dbReference>
<feature type="domain" description="VOC" evidence="1">
    <location>
        <begin position="3"/>
        <end position="120"/>
    </location>
</feature>
<accession>A0A3N9TKB6</accession>
<gene>
    <name evidence="2" type="ORF">EES38_01325</name>
</gene>